<keyword evidence="8" id="KW-1003">Cell membrane</keyword>
<evidence type="ECO:0000256" key="14">
    <source>
        <dbReference type="ARBA" id="ARBA00023098"/>
    </source>
</evidence>
<evidence type="ECO:0000256" key="5">
    <source>
        <dbReference type="ARBA" id="ARBA00010185"/>
    </source>
</evidence>
<evidence type="ECO:0000256" key="13">
    <source>
        <dbReference type="ARBA" id="ARBA00022989"/>
    </source>
</evidence>
<evidence type="ECO:0000256" key="15">
    <source>
        <dbReference type="ARBA" id="ARBA00023136"/>
    </source>
</evidence>
<evidence type="ECO:0000256" key="7">
    <source>
        <dbReference type="ARBA" id="ARBA00019373"/>
    </source>
</evidence>
<dbReference type="RefSeq" id="WP_174625611.1">
    <property type="nucleotide sequence ID" value="NZ_CADCXN010000055.1"/>
</dbReference>
<evidence type="ECO:0000256" key="8">
    <source>
        <dbReference type="ARBA" id="ARBA00022475"/>
    </source>
</evidence>
<evidence type="ECO:0000256" key="10">
    <source>
        <dbReference type="ARBA" id="ARBA00022679"/>
    </source>
</evidence>
<evidence type="ECO:0000256" key="12">
    <source>
        <dbReference type="ARBA" id="ARBA00022695"/>
    </source>
</evidence>
<evidence type="ECO:0000256" key="9">
    <source>
        <dbReference type="ARBA" id="ARBA00022516"/>
    </source>
</evidence>
<dbReference type="Proteomes" id="UP000494216">
    <property type="component" value="Unassembled WGS sequence"/>
</dbReference>
<keyword evidence="9" id="KW-0444">Lipid biosynthesis</keyword>
<keyword evidence="13 19" id="KW-1133">Transmembrane helix</keyword>
<dbReference type="Pfam" id="PF01148">
    <property type="entry name" value="CTP_transf_1"/>
    <property type="match status" value="1"/>
</dbReference>
<evidence type="ECO:0000256" key="17">
    <source>
        <dbReference type="ARBA" id="ARBA00023264"/>
    </source>
</evidence>
<feature type="transmembrane region" description="Helical" evidence="19">
    <location>
        <begin position="95"/>
        <end position="116"/>
    </location>
</feature>
<feature type="transmembrane region" description="Helical" evidence="19">
    <location>
        <begin position="27"/>
        <end position="49"/>
    </location>
</feature>
<evidence type="ECO:0000256" key="19">
    <source>
        <dbReference type="SAM" id="Phobius"/>
    </source>
</evidence>
<dbReference type="GO" id="GO:0004605">
    <property type="term" value="F:phosphatidate cytidylyltransferase activity"/>
    <property type="evidence" value="ECO:0007669"/>
    <property type="project" value="UniProtKB-EC"/>
</dbReference>
<dbReference type="GO" id="GO:0005886">
    <property type="term" value="C:plasma membrane"/>
    <property type="evidence" value="ECO:0007669"/>
    <property type="project" value="UniProtKB-SubCell"/>
</dbReference>
<dbReference type="PANTHER" id="PTHR46382">
    <property type="entry name" value="PHOSPHATIDATE CYTIDYLYLTRANSFERASE"/>
    <property type="match status" value="1"/>
</dbReference>
<comment type="subcellular location">
    <subcellularLocation>
        <location evidence="2">Cell membrane</location>
        <topology evidence="2">Multi-pass membrane protein</topology>
    </subcellularLocation>
</comment>
<dbReference type="GO" id="GO:0016024">
    <property type="term" value="P:CDP-diacylglycerol biosynthetic process"/>
    <property type="evidence" value="ECO:0007669"/>
    <property type="project" value="TreeGrafter"/>
</dbReference>
<sequence>MLLQRIITASVLASLLALAVFKLPPAYFSLLLALFTLLAAWEWCSLVAINPLFKRVLFLLALMAPMAGIHFWTQILELIAQAVDWPDVRNYSGALEWLVIAPVLFWILAMILIRNAPAGVLALQMKPCYKALIGWFILLSAWMFLSRLRTLYGSEVTMYLLILIWAADISAFFAGKKYGKVLLAPLISPGKTVAGMYGALIAGIVCAVSLSLINGFPLMVAADFALLSALTVLISIYGDLFFSVVKRQRGVKDSGSLLPGHGGILDRIDSAVAAIPFFYAGIFLEAYGIFS</sequence>
<name>A0A8S0X0L8_9GAMM</name>
<evidence type="ECO:0000256" key="4">
    <source>
        <dbReference type="ARBA" id="ARBA00005189"/>
    </source>
</evidence>
<comment type="pathway">
    <text evidence="4">Lipid metabolism.</text>
</comment>
<dbReference type="InterPro" id="IPR000374">
    <property type="entry name" value="PC_trans"/>
</dbReference>
<feature type="transmembrane region" description="Helical" evidence="19">
    <location>
        <begin position="128"/>
        <end position="145"/>
    </location>
</feature>
<evidence type="ECO:0000313" key="21">
    <source>
        <dbReference type="Proteomes" id="UP000494216"/>
    </source>
</evidence>
<feature type="transmembrane region" description="Helical" evidence="19">
    <location>
        <begin position="56"/>
        <end position="75"/>
    </location>
</feature>
<evidence type="ECO:0000256" key="16">
    <source>
        <dbReference type="ARBA" id="ARBA00023209"/>
    </source>
</evidence>
<evidence type="ECO:0000256" key="1">
    <source>
        <dbReference type="ARBA" id="ARBA00001698"/>
    </source>
</evidence>
<comment type="catalytic activity">
    <reaction evidence="1 18">
        <text>a 1,2-diacyl-sn-glycero-3-phosphate + CTP + H(+) = a CDP-1,2-diacyl-sn-glycerol + diphosphate</text>
        <dbReference type="Rhea" id="RHEA:16229"/>
        <dbReference type="ChEBI" id="CHEBI:15378"/>
        <dbReference type="ChEBI" id="CHEBI:33019"/>
        <dbReference type="ChEBI" id="CHEBI:37563"/>
        <dbReference type="ChEBI" id="CHEBI:58332"/>
        <dbReference type="ChEBI" id="CHEBI:58608"/>
        <dbReference type="EC" id="2.7.7.41"/>
    </reaction>
</comment>
<comment type="similarity">
    <text evidence="5 18">Belongs to the CDS family.</text>
</comment>
<keyword evidence="21" id="KW-1185">Reference proteome</keyword>
<keyword evidence="11 18" id="KW-0812">Transmembrane</keyword>
<feature type="transmembrane region" description="Helical" evidence="19">
    <location>
        <begin position="271"/>
        <end position="290"/>
    </location>
</feature>
<evidence type="ECO:0000256" key="3">
    <source>
        <dbReference type="ARBA" id="ARBA00005119"/>
    </source>
</evidence>
<keyword evidence="14" id="KW-0443">Lipid metabolism</keyword>
<dbReference type="EC" id="2.7.7.41" evidence="6 18"/>
<keyword evidence="12 18" id="KW-0548">Nucleotidyltransferase</keyword>
<reference evidence="20 21" key="1">
    <citation type="submission" date="2020-02" db="EMBL/GenBank/DDBJ databases">
        <authorList>
            <person name="Hogendoorn C."/>
        </authorList>
    </citation>
    <scope>NUCLEOTIDE SEQUENCE [LARGE SCALE GENOMIC DNA]</scope>
    <source>
        <strain evidence="20">METHB21</strain>
    </source>
</reference>
<feature type="transmembrane region" description="Helical" evidence="19">
    <location>
        <begin position="157"/>
        <end position="175"/>
    </location>
</feature>
<keyword evidence="10 18" id="KW-0808">Transferase</keyword>
<feature type="transmembrane region" description="Helical" evidence="19">
    <location>
        <begin position="224"/>
        <end position="245"/>
    </location>
</feature>
<dbReference type="EMBL" id="CADCXN010000055">
    <property type="protein sequence ID" value="CAA9890688.1"/>
    <property type="molecule type" value="Genomic_DNA"/>
</dbReference>
<keyword evidence="16" id="KW-0594">Phospholipid biosynthesis</keyword>
<organism evidence="20 21">
    <name type="scientific">Candidatus Methylobacter favarea</name>
    <dbReference type="NCBI Taxonomy" id="2707345"/>
    <lineage>
        <taxon>Bacteria</taxon>
        <taxon>Pseudomonadati</taxon>
        <taxon>Pseudomonadota</taxon>
        <taxon>Gammaproteobacteria</taxon>
        <taxon>Methylococcales</taxon>
        <taxon>Methylococcaceae</taxon>
        <taxon>Methylobacter</taxon>
    </lineage>
</organism>
<dbReference type="PROSITE" id="PS01315">
    <property type="entry name" value="CDS"/>
    <property type="match status" value="1"/>
</dbReference>
<comment type="caution">
    <text evidence="20">The sequence shown here is derived from an EMBL/GenBank/DDBJ whole genome shotgun (WGS) entry which is preliminary data.</text>
</comment>
<comment type="pathway">
    <text evidence="3 18">Phospholipid metabolism; CDP-diacylglycerol biosynthesis; CDP-diacylglycerol from sn-glycerol 3-phosphate: step 3/3.</text>
</comment>
<dbReference type="AlphaFoldDB" id="A0A8S0X0L8"/>
<evidence type="ECO:0000256" key="6">
    <source>
        <dbReference type="ARBA" id="ARBA00012487"/>
    </source>
</evidence>
<evidence type="ECO:0000313" key="20">
    <source>
        <dbReference type="EMBL" id="CAA9890688.1"/>
    </source>
</evidence>
<evidence type="ECO:0000256" key="11">
    <source>
        <dbReference type="ARBA" id="ARBA00022692"/>
    </source>
</evidence>
<gene>
    <name evidence="20" type="ORF">METHB2_270018</name>
</gene>
<dbReference type="PANTHER" id="PTHR46382:SF1">
    <property type="entry name" value="PHOSPHATIDATE CYTIDYLYLTRANSFERASE"/>
    <property type="match status" value="1"/>
</dbReference>
<keyword evidence="17" id="KW-1208">Phospholipid metabolism</keyword>
<protein>
    <recommendedName>
        <fullName evidence="7 18">Phosphatidate cytidylyltransferase</fullName>
        <ecNumber evidence="6 18">2.7.7.41</ecNumber>
    </recommendedName>
</protein>
<keyword evidence="15 19" id="KW-0472">Membrane</keyword>
<evidence type="ECO:0000256" key="2">
    <source>
        <dbReference type="ARBA" id="ARBA00004651"/>
    </source>
</evidence>
<evidence type="ECO:0000256" key="18">
    <source>
        <dbReference type="RuleBase" id="RU003938"/>
    </source>
</evidence>
<feature type="transmembrane region" description="Helical" evidence="19">
    <location>
        <begin position="196"/>
        <end position="218"/>
    </location>
</feature>
<proteinExistence type="inferred from homology"/>
<accession>A0A8S0X0L8</accession>